<keyword evidence="6" id="KW-0732">Signal</keyword>
<name>A0A9N8DZT4_9STRA</name>
<feature type="transmembrane region" description="Helical" evidence="5">
    <location>
        <begin position="315"/>
        <end position="334"/>
    </location>
</feature>
<organism evidence="7 8">
    <name type="scientific">Seminavis robusta</name>
    <dbReference type="NCBI Taxonomy" id="568900"/>
    <lineage>
        <taxon>Eukaryota</taxon>
        <taxon>Sar</taxon>
        <taxon>Stramenopiles</taxon>
        <taxon>Ochrophyta</taxon>
        <taxon>Bacillariophyta</taxon>
        <taxon>Bacillariophyceae</taxon>
        <taxon>Bacillariophycidae</taxon>
        <taxon>Naviculales</taxon>
        <taxon>Naviculaceae</taxon>
        <taxon>Seminavis</taxon>
    </lineage>
</organism>
<dbReference type="SUPFAM" id="SSF103481">
    <property type="entry name" value="Multidrug resistance efflux transporter EmrE"/>
    <property type="match status" value="2"/>
</dbReference>
<dbReference type="PANTHER" id="PTHR10231">
    <property type="entry name" value="NUCLEOTIDE-SUGAR TRANSMEMBRANE TRANSPORTER"/>
    <property type="match status" value="1"/>
</dbReference>
<sequence>MANTTVSSFACFLLALLAVSNTTVVLLQSATFSKAFVTKDFYSVRHMIIVTECLKFFVAALLEEHHSNWGLKKSFQHHVIGNPCDAMKTAIPAFLYFAQTYLLFEGLFNLSAPTVQVAKQSKILMTALLSVIILQRKYTSVQWTCLVTLALGISLALMPRYFSTGPPRQGFLYGITAVLLAGLAMSFATVYFEKVLKDSSKEDKEASPLILETSQDNNLPPASLWMRTMQLSFFSILIPIGRYMFEGSEDHNKPFLHGFTVWVWVLAILNALMGVLITAVIKYADSVLKALATSLSMVLTTLLDAVFFGRQLAPTFLLGMLLVVGSVLCFSFHIDRVPSRPLWDILMSQSLAATIGHPWGKDGNRNAEDSLSAPLLVI</sequence>
<accession>A0A9N8DZT4</accession>
<comment type="subcellular location">
    <subcellularLocation>
        <location evidence="1">Membrane</location>
        <topology evidence="1">Multi-pass membrane protein</topology>
    </subcellularLocation>
</comment>
<feature type="transmembrane region" description="Helical" evidence="5">
    <location>
        <begin position="140"/>
        <end position="158"/>
    </location>
</feature>
<dbReference type="InterPro" id="IPR007271">
    <property type="entry name" value="Nuc_sug_transpt"/>
</dbReference>
<reference evidence="7" key="1">
    <citation type="submission" date="2020-06" db="EMBL/GenBank/DDBJ databases">
        <authorList>
            <consortium name="Plant Systems Biology data submission"/>
        </authorList>
    </citation>
    <scope>NUCLEOTIDE SEQUENCE</scope>
    <source>
        <strain evidence="7">D6</strain>
    </source>
</reference>
<evidence type="ECO:0000256" key="4">
    <source>
        <dbReference type="ARBA" id="ARBA00023136"/>
    </source>
</evidence>
<keyword evidence="2 5" id="KW-0812">Transmembrane</keyword>
<dbReference type="NCBIfam" id="TIGR00803">
    <property type="entry name" value="nst"/>
    <property type="match status" value="1"/>
</dbReference>
<feature type="transmembrane region" description="Helical" evidence="5">
    <location>
        <begin position="170"/>
        <end position="192"/>
    </location>
</feature>
<evidence type="ECO:0000256" key="3">
    <source>
        <dbReference type="ARBA" id="ARBA00022989"/>
    </source>
</evidence>
<evidence type="ECO:0000256" key="1">
    <source>
        <dbReference type="ARBA" id="ARBA00004141"/>
    </source>
</evidence>
<evidence type="ECO:0000313" key="8">
    <source>
        <dbReference type="Proteomes" id="UP001153069"/>
    </source>
</evidence>
<dbReference type="AlphaFoldDB" id="A0A9N8DZT4"/>
<feature type="transmembrane region" description="Helical" evidence="5">
    <location>
        <begin position="287"/>
        <end position="308"/>
    </location>
</feature>
<dbReference type="InterPro" id="IPR037185">
    <property type="entry name" value="EmrE-like"/>
</dbReference>
<dbReference type="GO" id="GO:0000139">
    <property type="term" value="C:Golgi membrane"/>
    <property type="evidence" value="ECO:0007669"/>
    <property type="project" value="InterPro"/>
</dbReference>
<protein>
    <submittedName>
        <fullName evidence="7">UDP-galactose translocator</fullName>
    </submittedName>
</protein>
<evidence type="ECO:0000313" key="7">
    <source>
        <dbReference type="EMBL" id="CAB9511320.1"/>
    </source>
</evidence>
<dbReference type="OrthoDB" id="408493at2759"/>
<evidence type="ECO:0000256" key="6">
    <source>
        <dbReference type="SAM" id="SignalP"/>
    </source>
</evidence>
<feature type="signal peptide" evidence="6">
    <location>
        <begin position="1"/>
        <end position="22"/>
    </location>
</feature>
<proteinExistence type="predicted"/>
<evidence type="ECO:0000256" key="5">
    <source>
        <dbReference type="SAM" id="Phobius"/>
    </source>
</evidence>
<dbReference type="EMBL" id="CAICTM010000478">
    <property type="protein sequence ID" value="CAB9511320.1"/>
    <property type="molecule type" value="Genomic_DNA"/>
</dbReference>
<dbReference type="Pfam" id="PF04142">
    <property type="entry name" value="Nuc_sug_transp"/>
    <property type="match status" value="2"/>
</dbReference>
<feature type="chain" id="PRO_5040514454" evidence="6">
    <location>
        <begin position="23"/>
        <end position="378"/>
    </location>
</feature>
<dbReference type="Proteomes" id="UP001153069">
    <property type="component" value="Unassembled WGS sequence"/>
</dbReference>
<keyword evidence="4 5" id="KW-0472">Membrane</keyword>
<evidence type="ECO:0000256" key="2">
    <source>
        <dbReference type="ARBA" id="ARBA00022692"/>
    </source>
</evidence>
<dbReference type="Gene3D" id="1.10.3730.20">
    <property type="match status" value="1"/>
</dbReference>
<dbReference type="GO" id="GO:0015165">
    <property type="term" value="F:pyrimidine nucleotide-sugar transmembrane transporter activity"/>
    <property type="evidence" value="ECO:0007669"/>
    <property type="project" value="InterPro"/>
</dbReference>
<feature type="transmembrane region" description="Helical" evidence="5">
    <location>
        <begin position="255"/>
        <end position="281"/>
    </location>
</feature>
<keyword evidence="8" id="KW-1185">Reference proteome</keyword>
<gene>
    <name evidence="7" type="ORF">SEMRO_479_G151220.1</name>
</gene>
<keyword evidence="3 5" id="KW-1133">Transmembrane helix</keyword>
<comment type="caution">
    <text evidence="7">The sequence shown here is derived from an EMBL/GenBank/DDBJ whole genome shotgun (WGS) entry which is preliminary data.</text>
</comment>